<dbReference type="GO" id="GO:0003677">
    <property type="term" value="F:DNA binding"/>
    <property type="evidence" value="ECO:0007669"/>
    <property type="project" value="UniProtKB-KW"/>
</dbReference>
<comment type="caution">
    <text evidence="1">The sequence shown here is derived from an EMBL/GenBank/DDBJ whole genome shotgun (WGS) entry which is preliminary data.</text>
</comment>
<evidence type="ECO:0000313" key="2">
    <source>
        <dbReference type="Proteomes" id="UP001148313"/>
    </source>
</evidence>
<keyword evidence="2" id="KW-1185">Reference proteome</keyword>
<proteinExistence type="predicted"/>
<protein>
    <submittedName>
        <fullName evidence="1">DNA-binding protein</fullName>
    </submittedName>
</protein>
<dbReference type="Proteomes" id="UP001148313">
    <property type="component" value="Unassembled WGS sequence"/>
</dbReference>
<dbReference type="EMBL" id="JAPJZH010000016">
    <property type="protein sequence ID" value="MDA4847868.1"/>
    <property type="molecule type" value="Genomic_DNA"/>
</dbReference>
<keyword evidence="1" id="KW-0238">DNA-binding</keyword>
<gene>
    <name evidence="1" type="ORF">OOZ53_21095</name>
</gene>
<evidence type="ECO:0000313" key="1">
    <source>
        <dbReference type="EMBL" id="MDA4847868.1"/>
    </source>
</evidence>
<organism evidence="1 2">
    <name type="scientific">Hoeflea poritis</name>
    <dbReference type="NCBI Taxonomy" id="2993659"/>
    <lineage>
        <taxon>Bacteria</taxon>
        <taxon>Pseudomonadati</taxon>
        <taxon>Pseudomonadota</taxon>
        <taxon>Alphaproteobacteria</taxon>
        <taxon>Hyphomicrobiales</taxon>
        <taxon>Rhizobiaceae</taxon>
        <taxon>Hoeflea</taxon>
    </lineage>
</organism>
<sequence>MTETKTSLETDLLYGAKAIAKVLGCRPRKIYHLAERGQMPIWNEPGIGLVARKSSLEAYFKKREQQALERDGK</sequence>
<name>A0ABT4VV64_9HYPH</name>
<reference evidence="1" key="1">
    <citation type="submission" date="2022-11" db="EMBL/GenBank/DDBJ databases">
        <title>Hoeflea poritis sp. nov., isolated from scleractinian coral Porites lutea.</title>
        <authorList>
            <person name="Zhang G."/>
            <person name="Wei Q."/>
            <person name="Cai L."/>
        </authorList>
    </citation>
    <scope>NUCLEOTIDE SEQUENCE</scope>
    <source>
        <strain evidence="1">E7-10</strain>
    </source>
</reference>
<dbReference type="RefSeq" id="WP_271091711.1">
    <property type="nucleotide sequence ID" value="NZ_JAPJZH010000016.1"/>
</dbReference>
<accession>A0ABT4VV64</accession>